<evidence type="ECO:0000313" key="2">
    <source>
        <dbReference type="EMBL" id="KAF7311778.1"/>
    </source>
</evidence>
<keyword evidence="3" id="KW-1185">Reference proteome</keyword>
<proteinExistence type="predicted"/>
<reference evidence="2" key="1">
    <citation type="submission" date="2020-05" db="EMBL/GenBank/DDBJ databases">
        <title>Mycena genomes resolve the evolution of fungal bioluminescence.</title>
        <authorList>
            <person name="Tsai I.J."/>
        </authorList>
    </citation>
    <scope>NUCLEOTIDE SEQUENCE</scope>
    <source>
        <strain evidence="2">171206Taipei</strain>
    </source>
</reference>
<evidence type="ECO:0000313" key="3">
    <source>
        <dbReference type="Proteomes" id="UP000636479"/>
    </source>
</evidence>
<sequence length="287" mass="31031">MLTWAAPPLVARRACPCPRHRLPRRAVVALGAFARCLRAARARLAPRAEDGKTSDGATLDDPLGSPLPDYRTRPMQIPAFASDRLHRPRDERTLETVERLSSRYYKQGYGRAFNYGSVHRSWYAGTMPRINISVGSFFPPVFQPLLPNSVALSSAFLHLCSPPQTELMYALTTCVLLALGLAASAEIQIAASANPNCEKPTVFQYRDPGSQVECVNLGGAMRSIQWNGLETEADLFVGNDCSGQSAPLGGNSGCATGANGATWSSIRLHVSNPNPGLPEIDLPEPPF</sequence>
<organism evidence="2 3">
    <name type="scientific">Mycena indigotica</name>
    <dbReference type="NCBI Taxonomy" id="2126181"/>
    <lineage>
        <taxon>Eukaryota</taxon>
        <taxon>Fungi</taxon>
        <taxon>Dikarya</taxon>
        <taxon>Basidiomycota</taxon>
        <taxon>Agaricomycotina</taxon>
        <taxon>Agaricomycetes</taxon>
        <taxon>Agaricomycetidae</taxon>
        <taxon>Agaricales</taxon>
        <taxon>Marasmiineae</taxon>
        <taxon>Mycenaceae</taxon>
        <taxon>Mycena</taxon>
    </lineage>
</organism>
<accession>A0A8H6WEE8</accession>
<dbReference type="AlphaFoldDB" id="A0A8H6WEE8"/>
<comment type="caution">
    <text evidence="2">The sequence shown here is derived from an EMBL/GenBank/DDBJ whole genome shotgun (WGS) entry which is preliminary data.</text>
</comment>
<protein>
    <submittedName>
        <fullName evidence="2">Uncharacterized protein</fullName>
    </submittedName>
</protein>
<dbReference type="GeneID" id="59341307"/>
<dbReference type="Proteomes" id="UP000636479">
    <property type="component" value="Unassembled WGS sequence"/>
</dbReference>
<feature type="region of interest" description="Disordered" evidence="1">
    <location>
        <begin position="45"/>
        <end position="68"/>
    </location>
</feature>
<dbReference type="RefSeq" id="XP_037223886.1">
    <property type="nucleotide sequence ID" value="XM_037358791.1"/>
</dbReference>
<name>A0A8H6WEE8_9AGAR</name>
<dbReference type="EMBL" id="JACAZF010000002">
    <property type="protein sequence ID" value="KAF7311778.1"/>
    <property type="molecule type" value="Genomic_DNA"/>
</dbReference>
<gene>
    <name evidence="2" type="ORF">MIND_00188300</name>
</gene>
<evidence type="ECO:0000256" key="1">
    <source>
        <dbReference type="SAM" id="MobiDB-lite"/>
    </source>
</evidence>